<dbReference type="InterPro" id="IPR024747">
    <property type="entry name" value="Pyridox_Oxase-rel"/>
</dbReference>
<sequence>MAELDRAEAMALLGGVEVGRVVFSQAALPAVRPVNFAVLGMDVVFRTRGGSPLARALDGNVVAFEADELDPADRTGWSVVVTGLAEVLGPGAEYDLLEATLPAPWAPGAYDRVVRIRVQLVTGRRIPRAGEDVRQPRLPSAGPASG</sequence>
<dbReference type="EMBL" id="JAKFHA010000008">
    <property type="protein sequence ID" value="MCF2528928.1"/>
    <property type="molecule type" value="Genomic_DNA"/>
</dbReference>
<dbReference type="Gene3D" id="2.30.110.10">
    <property type="entry name" value="Electron Transport, Fmn-binding Protein, Chain A"/>
    <property type="match status" value="1"/>
</dbReference>
<gene>
    <name evidence="1" type="ORF">LZ495_17115</name>
</gene>
<evidence type="ECO:0000313" key="1">
    <source>
        <dbReference type="EMBL" id="MCF2528928.1"/>
    </source>
</evidence>
<keyword evidence="2" id="KW-1185">Reference proteome</keyword>
<dbReference type="SUPFAM" id="SSF50475">
    <property type="entry name" value="FMN-binding split barrel"/>
    <property type="match status" value="1"/>
</dbReference>
<dbReference type="Pfam" id="PF12900">
    <property type="entry name" value="Pyridox_ox_2"/>
    <property type="match status" value="1"/>
</dbReference>
<comment type="caution">
    <text evidence="1">The sequence shown here is derived from an EMBL/GenBank/DDBJ whole genome shotgun (WGS) entry which is preliminary data.</text>
</comment>
<accession>A0AA41TZL0</accession>
<dbReference type="RefSeq" id="WP_235053090.1">
    <property type="nucleotide sequence ID" value="NZ_JAKFHA010000008.1"/>
</dbReference>
<name>A0AA41TZL0_9ACTN</name>
<protein>
    <submittedName>
        <fullName evidence="1">Pyridoxamine 5'-phosphate oxidase family protein</fullName>
    </submittedName>
</protein>
<dbReference type="Proteomes" id="UP001165378">
    <property type="component" value="Unassembled WGS sequence"/>
</dbReference>
<reference evidence="1" key="1">
    <citation type="submission" date="2022-01" db="EMBL/GenBank/DDBJ databases">
        <title>Genome-Based Taxonomic Classification of the Phylum Actinobacteria.</title>
        <authorList>
            <person name="Gao Y."/>
        </authorList>
    </citation>
    <scope>NUCLEOTIDE SEQUENCE</scope>
    <source>
        <strain evidence="1">KLBMP 8922</strain>
    </source>
</reference>
<proteinExistence type="predicted"/>
<evidence type="ECO:0000313" key="2">
    <source>
        <dbReference type="Proteomes" id="UP001165378"/>
    </source>
</evidence>
<dbReference type="InterPro" id="IPR012349">
    <property type="entry name" value="Split_barrel_FMN-bd"/>
</dbReference>
<organism evidence="1 2">
    <name type="scientific">Yinghuangia soli</name>
    <dbReference type="NCBI Taxonomy" id="2908204"/>
    <lineage>
        <taxon>Bacteria</taxon>
        <taxon>Bacillati</taxon>
        <taxon>Actinomycetota</taxon>
        <taxon>Actinomycetes</taxon>
        <taxon>Kitasatosporales</taxon>
        <taxon>Streptomycetaceae</taxon>
        <taxon>Yinghuangia</taxon>
    </lineage>
</organism>
<dbReference type="AlphaFoldDB" id="A0AA41TZL0"/>